<protein>
    <recommendedName>
        <fullName evidence="4">Fibronectin type-III domain-containing protein</fullName>
    </recommendedName>
</protein>
<evidence type="ECO:0000256" key="1">
    <source>
        <dbReference type="SAM" id="SignalP"/>
    </source>
</evidence>
<reference evidence="2 3" key="1">
    <citation type="submission" date="2023-09" db="EMBL/GenBank/DDBJ databases">
        <title>Complete Genome and Methylome dissection of Bacillus brevis NEB573 original source of BbsI restriction endonuclease.</title>
        <authorList>
            <person name="Fomenkov A."/>
            <person name="Roberts R.D."/>
        </authorList>
    </citation>
    <scope>NUCLEOTIDE SEQUENCE [LARGE SCALE GENOMIC DNA]</scope>
    <source>
        <strain evidence="2 3">NEB573</strain>
    </source>
</reference>
<sequence>MNKASKTLLALLFVFALFTNNSYLQKVSAATQSRTFPESTSQSQTATWTIPNLKSVNSVSVNTGTVTYTISGDTITFTLKNGSISRSVQTGGSPADSKSISNYSPGTRYFYTNHNSASSGSCSYTTAPSSISYGPDSGGYSGTLSKTEGIHNYAGTCTKADGSQQTQYYANYSYSGTVTKPDTRTYTYYYQYTVTLNYTDNSVPVINITSPANNQTLSEVSGHNKLSISGTVQDTDVGDSLTVKYQIDSKAVQTLQTLTATGSSQNINNYDILVDGSISEGSHVVKVWVEDDKGGISSIGSRNFVVDKTPPAAPTFSEDPIGQAISKTITINFPSDANIKEYKIDNGNWTTYTTPLTLTKNANIYARAIDIAGNESVASHFVTSIGPPNPIVNVLELSEDSVRVTDTQTYPELVERQFSILKGGQIIQSSSWIDEAEYTFNGLDPNTIYDVKVDVRFK</sequence>
<keyword evidence="1" id="KW-0732">Signal</keyword>
<evidence type="ECO:0000313" key="3">
    <source>
        <dbReference type="Proteomes" id="UP001256827"/>
    </source>
</evidence>
<evidence type="ECO:0000313" key="2">
    <source>
        <dbReference type="EMBL" id="WNC13101.1"/>
    </source>
</evidence>
<dbReference type="Proteomes" id="UP001256827">
    <property type="component" value="Chromosome"/>
</dbReference>
<organism evidence="2 3">
    <name type="scientific">Brevibacillus brevis</name>
    <name type="common">Bacillus brevis</name>
    <dbReference type="NCBI Taxonomy" id="1393"/>
    <lineage>
        <taxon>Bacteria</taxon>
        <taxon>Bacillati</taxon>
        <taxon>Bacillota</taxon>
        <taxon>Bacilli</taxon>
        <taxon>Bacillales</taxon>
        <taxon>Paenibacillaceae</taxon>
        <taxon>Brevibacillus</taxon>
    </lineage>
</organism>
<name>A0ABY9T1H0_BREBE</name>
<proteinExistence type="predicted"/>
<dbReference type="RefSeq" id="WP_310764589.1">
    <property type="nucleotide sequence ID" value="NZ_CP134050.1"/>
</dbReference>
<gene>
    <name evidence="2" type="ORF">RGB73_20585</name>
</gene>
<keyword evidence="3" id="KW-1185">Reference proteome</keyword>
<feature type="chain" id="PRO_5046409113" description="Fibronectin type-III domain-containing protein" evidence="1">
    <location>
        <begin position="25"/>
        <end position="458"/>
    </location>
</feature>
<dbReference type="EMBL" id="CP134050">
    <property type="protein sequence ID" value="WNC13101.1"/>
    <property type="molecule type" value="Genomic_DNA"/>
</dbReference>
<feature type="signal peptide" evidence="1">
    <location>
        <begin position="1"/>
        <end position="24"/>
    </location>
</feature>
<accession>A0ABY9T1H0</accession>
<evidence type="ECO:0008006" key="4">
    <source>
        <dbReference type="Google" id="ProtNLM"/>
    </source>
</evidence>